<dbReference type="RefSeq" id="WP_133821198.1">
    <property type="nucleotide sequence ID" value="NZ_SNZH01000018.1"/>
</dbReference>
<proteinExistence type="predicted"/>
<evidence type="ECO:0000313" key="1">
    <source>
        <dbReference type="EMBL" id="TDR38987.1"/>
    </source>
</evidence>
<evidence type="ECO:0000313" key="2">
    <source>
        <dbReference type="Proteomes" id="UP000295293"/>
    </source>
</evidence>
<dbReference type="EMBL" id="SNZH01000018">
    <property type="protein sequence ID" value="TDR38987.1"/>
    <property type="molecule type" value="Genomic_DNA"/>
</dbReference>
<reference evidence="1 2" key="1">
    <citation type="submission" date="2019-03" db="EMBL/GenBank/DDBJ databases">
        <title>Genomic Encyclopedia of Type Strains, Phase IV (KMG-IV): sequencing the most valuable type-strain genomes for metagenomic binning, comparative biology and taxonomic classification.</title>
        <authorList>
            <person name="Goeker M."/>
        </authorList>
    </citation>
    <scope>NUCLEOTIDE SEQUENCE [LARGE SCALE GENOMIC DNA]</scope>
    <source>
        <strain evidence="1 2">DSM 21667</strain>
    </source>
</reference>
<accession>A0A4R6YNK8</accession>
<name>A0A4R6YNK8_9GAMM</name>
<organism evidence="1 2">
    <name type="scientific">Tahibacter aquaticus</name>
    <dbReference type="NCBI Taxonomy" id="520092"/>
    <lineage>
        <taxon>Bacteria</taxon>
        <taxon>Pseudomonadati</taxon>
        <taxon>Pseudomonadota</taxon>
        <taxon>Gammaproteobacteria</taxon>
        <taxon>Lysobacterales</taxon>
        <taxon>Rhodanobacteraceae</taxon>
        <taxon>Tahibacter</taxon>
    </lineage>
</organism>
<dbReference type="AlphaFoldDB" id="A0A4R6YNK8"/>
<gene>
    <name evidence="1" type="ORF">DFR29_118130</name>
</gene>
<sequence length="59" mass="6430">MDVCLPEEFLRLTAAADAGESDTARRDEWLGADAWISGVPQRAGSRRAAAHDDPTWMVS</sequence>
<comment type="caution">
    <text evidence="1">The sequence shown here is derived from an EMBL/GenBank/DDBJ whole genome shotgun (WGS) entry which is preliminary data.</text>
</comment>
<protein>
    <submittedName>
        <fullName evidence="1">Uncharacterized protein</fullName>
    </submittedName>
</protein>
<dbReference type="Proteomes" id="UP000295293">
    <property type="component" value="Unassembled WGS sequence"/>
</dbReference>
<keyword evidence="2" id="KW-1185">Reference proteome</keyword>